<reference evidence="2 3" key="1">
    <citation type="journal article" date="2019" name="Environ. Microbiol.">
        <title>At the nexus of three kingdoms: the genome of the mycorrhizal fungus Gigaspora margarita provides insights into plant, endobacterial and fungal interactions.</title>
        <authorList>
            <person name="Venice F."/>
            <person name="Ghignone S."/>
            <person name="Salvioli di Fossalunga A."/>
            <person name="Amselem J."/>
            <person name="Novero M."/>
            <person name="Xianan X."/>
            <person name="Sedzielewska Toro K."/>
            <person name="Morin E."/>
            <person name="Lipzen A."/>
            <person name="Grigoriev I.V."/>
            <person name="Henrissat B."/>
            <person name="Martin F.M."/>
            <person name="Bonfante P."/>
        </authorList>
    </citation>
    <scope>NUCLEOTIDE SEQUENCE [LARGE SCALE GENOMIC DNA]</scope>
    <source>
        <strain evidence="2 3">BEG34</strain>
    </source>
</reference>
<evidence type="ECO:0000313" key="3">
    <source>
        <dbReference type="Proteomes" id="UP000439903"/>
    </source>
</evidence>
<keyword evidence="1" id="KW-1133">Transmembrane helix</keyword>
<protein>
    <recommendedName>
        <fullName evidence="4">Transmembrane protein</fullName>
    </recommendedName>
</protein>
<dbReference type="EMBL" id="WTPW01000250">
    <property type="protein sequence ID" value="KAF0530345.1"/>
    <property type="molecule type" value="Genomic_DNA"/>
</dbReference>
<keyword evidence="1" id="KW-0472">Membrane</keyword>
<name>A0A8H4AT50_GIGMA</name>
<feature type="transmembrane region" description="Helical" evidence="1">
    <location>
        <begin position="238"/>
        <end position="262"/>
    </location>
</feature>
<evidence type="ECO:0008006" key="4">
    <source>
        <dbReference type="Google" id="ProtNLM"/>
    </source>
</evidence>
<accession>A0A8H4AT50</accession>
<dbReference type="AlphaFoldDB" id="A0A8H4AT50"/>
<dbReference type="OrthoDB" id="2453732at2759"/>
<keyword evidence="1" id="KW-0812">Transmembrane</keyword>
<gene>
    <name evidence="2" type="ORF">F8M41_012190</name>
</gene>
<proteinExistence type="predicted"/>
<sequence length="281" mass="31833">MFPKIRLQYNVTKEFSLKYTTIAIIFFIVVDIIVICFVILTKGKTLSCSPQLRNVYDSESCQQKLFTSGETFATEKFIYSFLTSTKYTGTLLSDCKINFSKLFVHGIPTSLPIQNWRYNISCSTSNFSVALNVVEPAYTDAGDKINDQIRGLFGINGIQTAICNNATVNSYQILNGGYYVYSNAPFNGICFVSKDDPRFLSLDTFLNNTIQYDLNNFGIIPTIYQCQSCVFVWNSLNIILLEILTSSFAIMGVVYSITLFFLKKYHLSKFSEKNIKSILVE</sequence>
<feature type="transmembrane region" description="Helical" evidence="1">
    <location>
        <begin position="21"/>
        <end position="40"/>
    </location>
</feature>
<organism evidence="2 3">
    <name type="scientific">Gigaspora margarita</name>
    <dbReference type="NCBI Taxonomy" id="4874"/>
    <lineage>
        <taxon>Eukaryota</taxon>
        <taxon>Fungi</taxon>
        <taxon>Fungi incertae sedis</taxon>
        <taxon>Mucoromycota</taxon>
        <taxon>Glomeromycotina</taxon>
        <taxon>Glomeromycetes</taxon>
        <taxon>Diversisporales</taxon>
        <taxon>Gigasporaceae</taxon>
        <taxon>Gigaspora</taxon>
    </lineage>
</organism>
<comment type="caution">
    <text evidence="2">The sequence shown here is derived from an EMBL/GenBank/DDBJ whole genome shotgun (WGS) entry which is preliminary data.</text>
</comment>
<evidence type="ECO:0000313" key="2">
    <source>
        <dbReference type="EMBL" id="KAF0530345.1"/>
    </source>
</evidence>
<evidence type="ECO:0000256" key="1">
    <source>
        <dbReference type="SAM" id="Phobius"/>
    </source>
</evidence>
<dbReference type="Proteomes" id="UP000439903">
    <property type="component" value="Unassembled WGS sequence"/>
</dbReference>
<keyword evidence="3" id="KW-1185">Reference proteome</keyword>